<evidence type="ECO:0000256" key="4">
    <source>
        <dbReference type="ARBA" id="ARBA00022982"/>
    </source>
</evidence>
<evidence type="ECO:0000256" key="5">
    <source>
        <dbReference type="ARBA" id="ARBA00023004"/>
    </source>
</evidence>
<keyword evidence="4" id="KW-0249">Electron transport</keyword>
<feature type="binding site" description="covalent" evidence="6">
    <location>
        <position position="57"/>
    </location>
    <ligand>
        <name>heme c</name>
        <dbReference type="ChEBI" id="CHEBI:61717"/>
    </ligand>
</feature>
<protein>
    <submittedName>
        <fullName evidence="10">Cytochrome C551</fullName>
    </submittedName>
</protein>
<dbReference type="PANTHER" id="PTHR37823">
    <property type="entry name" value="CYTOCHROME C-553-LIKE"/>
    <property type="match status" value="1"/>
</dbReference>
<dbReference type="InterPro" id="IPR012218">
    <property type="entry name" value="Cyt_c_BACSU-c550-type"/>
</dbReference>
<feature type="signal peptide" evidence="8">
    <location>
        <begin position="1"/>
        <end position="19"/>
    </location>
</feature>
<dbReference type="GO" id="GO:0009055">
    <property type="term" value="F:electron transfer activity"/>
    <property type="evidence" value="ECO:0007669"/>
    <property type="project" value="InterPro"/>
</dbReference>
<feature type="domain" description="Cytochrome c" evidence="9">
    <location>
        <begin position="41"/>
        <end position="111"/>
    </location>
</feature>
<evidence type="ECO:0000256" key="7">
    <source>
        <dbReference type="PIRSR" id="PIRSR000025-2"/>
    </source>
</evidence>
<dbReference type="PROSITE" id="PS51007">
    <property type="entry name" value="CYTC"/>
    <property type="match status" value="1"/>
</dbReference>
<dbReference type="RefSeq" id="WP_053430285.1">
    <property type="nucleotide sequence ID" value="NZ_JARMVM010000343.1"/>
</dbReference>
<dbReference type="AlphaFoldDB" id="A0A0M0KFW4"/>
<name>A0A0M0KFW4_ALKHA</name>
<feature type="binding site" description="covalent" evidence="6">
    <location>
        <position position="54"/>
    </location>
    <ligand>
        <name>heme c</name>
        <dbReference type="ChEBI" id="CHEBI:61717"/>
    </ligand>
</feature>
<dbReference type="Pfam" id="PF13442">
    <property type="entry name" value="Cytochrome_CBB3"/>
    <property type="match status" value="1"/>
</dbReference>
<keyword evidence="3 7" id="KW-0479">Metal-binding</keyword>
<dbReference type="InterPro" id="IPR051811">
    <property type="entry name" value="Cytochrome_c550/c551-like"/>
</dbReference>
<dbReference type="PATRIC" id="fig|136160.3.peg.611"/>
<comment type="PTM">
    <text evidence="6">Binds 1 heme c group covalently per subunit.</text>
</comment>
<dbReference type="EMBL" id="LILD01000001">
    <property type="protein sequence ID" value="KOO37755.1"/>
    <property type="molecule type" value="Genomic_DNA"/>
</dbReference>
<dbReference type="GO" id="GO:0016020">
    <property type="term" value="C:membrane"/>
    <property type="evidence" value="ECO:0007669"/>
    <property type="project" value="InterPro"/>
</dbReference>
<evidence type="ECO:0000256" key="8">
    <source>
        <dbReference type="SAM" id="SignalP"/>
    </source>
</evidence>
<evidence type="ECO:0000256" key="6">
    <source>
        <dbReference type="PIRSR" id="PIRSR000025-1"/>
    </source>
</evidence>
<dbReference type="PROSITE" id="PS51257">
    <property type="entry name" value="PROKAR_LIPOPROTEIN"/>
    <property type="match status" value="1"/>
</dbReference>
<proteinExistence type="predicted"/>
<keyword evidence="5 7" id="KW-0408">Iron</keyword>
<dbReference type="GO" id="GO:0005506">
    <property type="term" value="F:iron ion binding"/>
    <property type="evidence" value="ECO:0007669"/>
    <property type="project" value="InterPro"/>
</dbReference>
<sequence length="111" mass="11717">MKKCLFALSGLMVLGSLVACGEAGEDVEETPADTEEVVGDFDATMARETYEAACIACHGGNLEGGAGPQLTDGAYSYEEIIHAIEHGKGAMPPQNVDQEEAENLAKWIEAQ</sequence>
<evidence type="ECO:0000256" key="2">
    <source>
        <dbReference type="ARBA" id="ARBA00022617"/>
    </source>
</evidence>
<evidence type="ECO:0000259" key="9">
    <source>
        <dbReference type="PROSITE" id="PS51007"/>
    </source>
</evidence>
<dbReference type="SUPFAM" id="SSF46626">
    <property type="entry name" value="Cytochrome c"/>
    <property type="match status" value="1"/>
</dbReference>
<evidence type="ECO:0000313" key="10">
    <source>
        <dbReference type="EMBL" id="KOO37755.1"/>
    </source>
</evidence>
<gene>
    <name evidence="10" type="ORF">AMD02_02025</name>
</gene>
<dbReference type="PANTHER" id="PTHR37823:SF4">
    <property type="entry name" value="MENAQUINOL-CYTOCHROME C REDUCTASE CYTOCHROME B_C SUBUNIT"/>
    <property type="match status" value="1"/>
</dbReference>
<feature type="binding site" description="axial binding residue" evidence="7">
    <location>
        <position position="58"/>
    </location>
    <ligand>
        <name>heme c</name>
        <dbReference type="ChEBI" id="CHEBI:61717"/>
    </ligand>
    <ligandPart>
        <name>Fe</name>
        <dbReference type="ChEBI" id="CHEBI:18248"/>
    </ligandPart>
</feature>
<feature type="binding site" description="axial binding residue" evidence="7">
    <location>
        <position position="91"/>
    </location>
    <ligand>
        <name>heme c</name>
        <dbReference type="ChEBI" id="CHEBI:61717"/>
    </ligand>
    <ligandPart>
        <name>Fe</name>
        <dbReference type="ChEBI" id="CHEBI:18248"/>
    </ligandPart>
</feature>
<keyword evidence="1" id="KW-0813">Transport</keyword>
<dbReference type="PIRSF" id="PIRSF000025">
    <property type="entry name" value="Cytc_Bsub_c550"/>
    <property type="match status" value="1"/>
</dbReference>
<evidence type="ECO:0000256" key="3">
    <source>
        <dbReference type="ARBA" id="ARBA00022723"/>
    </source>
</evidence>
<dbReference type="GO" id="GO:0020037">
    <property type="term" value="F:heme binding"/>
    <property type="evidence" value="ECO:0007669"/>
    <property type="project" value="InterPro"/>
</dbReference>
<dbReference type="InterPro" id="IPR036909">
    <property type="entry name" value="Cyt_c-like_dom_sf"/>
</dbReference>
<comment type="caution">
    <text evidence="10">The sequence shown here is derived from an EMBL/GenBank/DDBJ whole genome shotgun (WGS) entry which is preliminary data.</text>
</comment>
<organism evidence="10">
    <name type="scientific">Halalkalibacterium halodurans</name>
    <name type="common">Bacillus halodurans</name>
    <dbReference type="NCBI Taxonomy" id="86665"/>
    <lineage>
        <taxon>Bacteria</taxon>
        <taxon>Bacillati</taxon>
        <taxon>Bacillota</taxon>
        <taxon>Bacilli</taxon>
        <taxon>Bacillales</taxon>
        <taxon>Bacillaceae</taxon>
        <taxon>Halalkalibacterium (ex Joshi et al. 2022)</taxon>
    </lineage>
</organism>
<keyword evidence="2 6" id="KW-0349">Heme</keyword>
<dbReference type="Gene3D" id="1.10.760.10">
    <property type="entry name" value="Cytochrome c-like domain"/>
    <property type="match status" value="1"/>
</dbReference>
<reference evidence="10" key="1">
    <citation type="submission" date="2015-08" db="EMBL/GenBank/DDBJ databases">
        <title>Complete DNA Sequence of Pseudomonas syringae pv. actinidiae, the Causal Agent of Kiwifruit Canker Disease.</title>
        <authorList>
            <person name="Rikkerink E.H.A."/>
            <person name="Fineran P.C."/>
        </authorList>
    </citation>
    <scope>NUCLEOTIDE SEQUENCE</scope>
    <source>
        <strain evidence="10">DSM 13666</strain>
    </source>
</reference>
<evidence type="ECO:0000256" key="1">
    <source>
        <dbReference type="ARBA" id="ARBA00022448"/>
    </source>
</evidence>
<accession>A0A0M0KFW4</accession>
<keyword evidence="8" id="KW-0732">Signal</keyword>
<dbReference type="InterPro" id="IPR009056">
    <property type="entry name" value="Cyt_c-like_dom"/>
</dbReference>
<feature type="chain" id="PRO_5044367235" evidence="8">
    <location>
        <begin position="20"/>
        <end position="111"/>
    </location>
</feature>